<evidence type="ECO:0000313" key="1">
    <source>
        <dbReference type="EMBL" id="SFN67386.1"/>
    </source>
</evidence>
<proteinExistence type="predicted"/>
<keyword evidence="2" id="KW-1185">Reference proteome</keyword>
<dbReference type="RefSeq" id="WP_074796336.1">
    <property type="nucleotide sequence ID" value="NZ_FOVJ01000002.1"/>
</dbReference>
<name>A0A1I5AXY7_9PROT</name>
<sequence length="273" mass="31066">MSLLWRDRIQVFFAPERVDLVRSYRAIKPRQVGRHVVCERIPGVPAWEPALTLLKQLTGDGAGAEISIVISNHFVRYAVIPPQSRIETPAELYAYAAFQMREVYGERAAAWSLSVSSWDPGTGAVCAAIEHTLVEQLQEFVARHKMRLKNMEPYLAGAFDHWYKRFDNSRAWFALIETGRLCLASLEDGAWRRISNQRMWHNAEDGLLAALEREALLFSARREVVERVYLFAPEYPELNLPADCGWRIIPLQNEGPAPPHYPHYLPAVVAEAG</sequence>
<dbReference type="Proteomes" id="UP000183107">
    <property type="component" value="Unassembled WGS sequence"/>
</dbReference>
<organism evidence="1 2">
    <name type="scientific">Nitrosospira briensis</name>
    <dbReference type="NCBI Taxonomy" id="35799"/>
    <lineage>
        <taxon>Bacteria</taxon>
        <taxon>Pseudomonadati</taxon>
        <taxon>Pseudomonadota</taxon>
        <taxon>Betaproteobacteria</taxon>
        <taxon>Nitrosomonadales</taxon>
        <taxon>Nitrosomonadaceae</taxon>
        <taxon>Nitrosospira</taxon>
    </lineage>
</organism>
<accession>A0A1I5AXY7</accession>
<gene>
    <name evidence="1" type="ORF">SAMN05216386_1583</name>
</gene>
<dbReference type="EMBL" id="FOVJ01000002">
    <property type="protein sequence ID" value="SFN67386.1"/>
    <property type="molecule type" value="Genomic_DNA"/>
</dbReference>
<protein>
    <submittedName>
        <fullName evidence="1">Uncharacterized protein</fullName>
    </submittedName>
</protein>
<dbReference type="AlphaFoldDB" id="A0A1I5AXY7"/>
<evidence type="ECO:0000313" key="2">
    <source>
        <dbReference type="Proteomes" id="UP000183107"/>
    </source>
</evidence>
<reference evidence="2" key="1">
    <citation type="submission" date="2016-10" db="EMBL/GenBank/DDBJ databases">
        <authorList>
            <person name="Varghese N."/>
        </authorList>
    </citation>
    <scope>NUCLEOTIDE SEQUENCE [LARGE SCALE GENOMIC DNA]</scope>
    <source>
        <strain evidence="2">Nsp8</strain>
    </source>
</reference>